<evidence type="ECO:0000256" key="2">
    <source>
        <dbReference type="ARBA" id="ARBA00004496"/>
    </source>
</evidence>
<comment type="caution">
    <text evidence="16">The sequence shown here is derived from an EMBL/GenBank/DDBJ whole genome shotgun (WGS) entry which is preliminary data.</text>
</comment>
<dbReference type="Pfam" id="PF07085">
    <property type="entry name" value="DRTGG"/>
    <property type="match status" value="1"/>
</dbReference>
<dbReference type="Pfam" id="PF13500">
    <property type="entry name" value="AAA_26"/>
    <property type="match status" value="1"/>
</dbReference>
<comment type="domain">
    <text evidence="13">The N-terminal region seems to be important for proper quaternary structure. The C-terminal region contains the substrate-binding site.</text>
</comment>
<evidence type="ECO:0000313" key="16">
    <source>
        <dbReference type="EMBL" id="MBB2975159.1"/>
    </source>
</evidence>
<keyword evidence="17" id="KW-1185">Reference proteome</keyword>
<comment type="similarity">
    <text evidence="4 13">In the C-terminal section; belongs to the phosphate acetyltransferase and butyryltransferase family.</text>
</comment>
<sequence>MAQSIFITSAEGHSGKSTIALGVLDALSHATPRIGVFRTVARSTVERDYVLEMLLDHDGVDLDYDECIGVTYDDVHDDPDAALGRIVERYKAVEAQCDAIVILGSDFTDVGSPAELGYNARIAANLGAPVLLVLGGRAHQGSGEQLGTSTPRTPEEMGQITSLALTELSNGRADLLGIAANRIDPERSEEIVAAIRGVIEHSLPAARAAEVPVWALPEDRFLVAPSVRGVLRSVNGTLVKGDPDLMTREVLGVVVAGMSMVNVLPRLAESALVVIPADRTEVLLATMLAHSSGTFPSLAGVVLNGPFPLPEDIDRLIDGLDSTLPIISTDGGTYETAVQIMNTRGRLAADSQRRYDTALAMFHKYVDVEELTRLLGLARSSIVTPLMFEYGIMERARSNRKRIVLPEGEDDRVLRAAATVLARGVADIIILGEDLEVRHRALELGIDISGAEIISPFDAVYVNKFAAEYTRLRAHKGMVYERAADSVTDASYFATLMVHMGFADGMVSGAAHTTAHTIRPAFEIIKTKPGVSVVSSVFLMALADRVLVYGDCAVIPDPTSDQLADIAISSASTAAQFGIEPRVAMLSYSTGESGTGADVEKVRTATSIVRERAPEMLVEGPIQYDAAADAAVALAKMPGSDVAGRATVFIFPDLNTGNNTYKAVQRSAGAVAIGPVLQGLNKPINDLSRGALVEDIVNTIAITAIQAQADQEQGRSESGSVTA</sequence>
<evidence type="ECO:0000256" key="8">
    <source>
        <dbReference type="ARBA" id="ARBA00022490"/>
    </source>
</evidence>
<comment type="catalytic activity">
    <reaction evidence="1 13">
        <text>acetyl-CoA + phosphate = acetyl phosphate + CoA</text>
        <dbReference type="Rhea" id="RHEA:19521"/>
        <dbReference type="ChEBI" id="CHEBI:22191"/>
        <dbReference type="ChEBI" id="CHEBI:43474"/>
        <dbReference type="ChEBI" id="CHEBI:57287"/>
        <dbReference type="ChEBI" id="CHEBI:57288"/>
        <dbReference type="EC" id="2.3.1.8"/>
    </reaction>
</comment>
<dbReference type="PANTHER" id="PTHR43356">
    <property type="entry name" value="PHOSPHATE ACETYLTRANSFERASE"/>
    <property type="match status" value="1"/>
</dbReference>
<dbReference type="Gene3D" id="3.40.50.300">
    <property type="entry name" value="P-loop containing nucleotide triphosphate hydrolases"/>
    <property type="match status" value="1"/>
</dbReference>
<dbReference type="SUPFAM" id="SSF75138">
    <property type="entry name" value="HprK N-terminal domain-like"/>
    <property type="match status" value="1"/>
</dbReference>
<dbReference type="RefSeq" id="WP_165141750.1">
    <property type="nucleotide sequence ID" value="NZ_CP049255.1"/>
</dbReference>
<dbReference type="InterPro" id="IPR050500">
    <property type="entry name" value="Phos_Acetyltrans/Butyryltrans"/>
</dbReference>
<evidence type="ECO:0000256" key="10">
    <source>
        <dbReference type="ARBA" id="ARBA00023315"/>
    </source>
</evidence>
<dbReference type="AlphaFoldDB" id="A0A7W4YM49"/>
<name>A0A7W4YM49_9MICO</name>
<comment type="similarity">
    <text evidence="5 13">In the N-terminal section; belongs to the CobB/CobQ family.</text>
</comment>
<dbReference type="InterPro" id="IPR002505">
    <property type="entry name" value="PTA_PTB"/>
</dbReference>
<evidence type="ECO:0000259" key="14">
    <source>
        <dbReference type="Pfam" id="PF01515"/>
    </source>
</evidence>
<dbReference type="EC" id="2.3.1.8" evidence="6 13"/>
<dbReference type="InterPro" id="IPR042113">
    <property type="entry name" value="P_AcTrfase_dom1"/>
</dbReference>
<comment type="pathway">
    <text evidence="3 13">Metabolic intermediate biosynthesis; acetyl-CoA biosynthesis; acetyl-CoA from acetate: step 2/2.</text>
</comment>
<evidence type="ECO:0000256" key="13">
    <source>
        <dbReference type="PIRNR" id="PIRNR006107"/>
    </source>
</evidence>
<evidence type="ECO:0000313" key="17">
    <source>
        <dbReference type="Proteomes" id="UP000529310"/>
    </source>
</evidence>
<dbReference type="EMBL" id="JACHWQ010000001">
    <property type="protein sequence ID" value="MBB2975159.1"/>
    <property type="molecule type" value="Genomic_DNA"/>
</dbReference>
<accession>A0A7W4YM49</accession>
<keyword evidence="8 13" id="KW-0963">Cytoplasm</keyword>
<dbReference type="NCBIfam" id="NF004167">
    <property type="entry name" value="PRK05632.1"/>
    <property type="match status" value="1"/>
</dbReference>
<dbReference type="GO" id="GO:0006085">
    <property type="term" value="P:acetyl-CoA biosynthetic process"/>
    <property type="evidence" value="ECO:0007669"/>
    <property type="project" value="UniProtKB-UniPathway"/>
</dbReference>
<dbReference type="GO" id="GO:0008959">
    <property type="term" value="F:phosphate acetyltransferase activity"/>
    <property type="evidence" value="ECO:0007669"/>
    <property type="project" value="UniProtKB-EC"/>
</dbReference>
<dbReference type="Gene3D" id="3.40.50.10750">
    <property type="entry name" value="Isocitrate/Isopropylmalate dehydrogenase-like"/>
    <property type="match status" value="1"/>
</dbReference>
<dbReference type="GO" id="GO:0005737">
    <property type="term" value="C:cytoplasm"/>
    <property type="evidence" value="ECO:0007669"/>
    <property type="project" value="UniProtKB-SubCell"/>
</dbReference>
<evidence type="ECO:0000256" key="12">
    <source>
        <dbReference type="ARBA" id="ARBA00049955"/>
    </source>
</evidence>
<dbReference type="PIRSF" id="PIRSF006107">
    <property type="entry name" value="PhpActrans_proteobac"/>
    <property type="match status" value="1"/>
</dbReference>
<comment type="subcellular location">
    <subcellularLocation>
        <location evidence="2 13">Cytoplasm</location>
    </subcellularLocation>
</comment>
<organism evidence="16 17">
    <name type="scientific">Microbacterium endophyticum</name>
    <dbReference type="NCBI Taxonomy" id="1526412"/>
    <lineage>
        <taxon>Bacteria</taxon>
        <taxon>Bacillati</taxon>
        <taxon>Actinomycetota</taxon>
        <taxon>Actinomycetes</taxon>
        <taxon>Micrococcales</taxon>
        <taxon>Microbacteriaceae</taxon>
        <taxon>Microbacterium</taxon>
    </lineage>
</organism>
<keyword evidence="10 13" id="KW-0012">Acyltransferase</keyword>
<protein>
    <recommendedName>
        <fullName evidence="7 13">Phosphate acetyltransferase</fullName>
        <ecNumber evidence="6 13">2.3.1.8</ecNumber>
    </recommendedName>
    <alternativeName>
        <fullName evidence="11 13">Phosphotransacetylase</fullName>
    </alternativeName>
</protein>
<dbReference type="NCBIfam" id="NF007233">
    <property type="entry name" value="PRK09653.1"/>
    <property type="match status" value="1"/>
</dbReference>
<proteinExistence type="inferred from homology"/>
<dbReference type="FunFam" id="3.40.50.10750:FF:000001">
    <property type="entry name" value="Phosphate acetyltransferase"/>
    <property type="match status" value="1"/>
</dbReference>
<dbReference type="InterPro" id="IPR004614">
    <property type="entry name" value="P_AcTrfase"/>
</dbReference>
<dbReference type="Gene3D" id="3.40.1390.20">
    <property type="entry name" value="HprK N-terminal domain-like"/>
    <property type="match status" value="1"/>
</dbReference>
<comment type="function">
    <text evidence="12 13">Involved in acetate metabolism.</text>
</comment>
<reference evidence="16 17" key="1">
    <citation type="submission" date="2020-08" db="EMBL/GenBank/DDBJ databases">
        <title>Sequencing the genomes of 1000 actinobacteria strains.</title>
        <authorList>
            <person name="Klenk H.-P."/>
        </authorList>
    </citation>
    <scope>NUCLEOTIDE SEQUENCE [LARGE SCALE GENOMIC DNA]</scope>
    <source>
        <strain evidence="16 17">DSM 27099</strain>
    </source>
</reference>
<feature type="domain" description="Phosphate acetyl/butaryl transferase" evidence="14">
    <location>
        <begin position="387"/>
        <end position="704"/>
    </location>
</feature>
<dbReference type="InterPro" id="IPR028979">
    <property type="entry name" value="Ser_kin/Pase_Hpr-like_N_sf"/>
</dbReference>
<dbReference type="Pfam" id="PF01515">
    <property type="entry name" value="PTA_PTB"/>
    <property type="match status" value="1"/>
</dbReference>
<dbReference type="InterPro" id="IPR027417">
    <property type="entry name" value="P-loop_NTPase"/>
</dbReference>
<evidence type="ECO:0000256" key="1">
    <source>
        <dbReference type="ARBA" id="ARBA00000705"/>
    </source>
</evidence>
<dbReference type="NCBIfam" id="TIGR00651">
    <property type="entry name" value="pta"/>
    <property type="match status" value="1"/>
</dbReference>
<dbReference type="Proteomes" id="UP000529310">
    <property type="component" value="Unassembled WGS sequence"/>
</dbReference>
<dbReference type="SUPFAM" id="SSF53659">
    <property type="entry name" value="Isocitrate/Isopropylmalate dehydrogenase-like"/>
    <property type="match status" value="1"/>
</dbReference>
<evidence type="ECO:0000256" key="7">
    <source>
        <dbReference type="ARBA" id="ARBA00021528"/>
    </source>
</evidence>
<evidence type="ECO:0000256" key="4">
    <source>
        <dbReference type="ARBA" id="ARBA00008756"/>
    </source>
</evidence>
<gene>
    <name evidence="16" type="ORF">FHX49_000700</name>
</gene>
<dbReference type="PANTHER" id="PTHR43356:SF3">
    <property type="entry name" value="PHOSPHATE ACETYLTRANSFERASE"/>
    <property type="match status" value="1"/>
</dbReference>
<evidence type="ECO:0000256" key="11">
    <source>
        <dbReference type="ARBA" id="ARBA00031108"/>
    </source>
</evidence>
<dbReference type="Gene3D" id="3.40.50.10950">
    <property type="match status" value="1"/>
</dbReference>
<dbReference type="UniPathway" id="UPA00340">
    <property type="reaction ID" value="UER00459"/>
</dbReference>
<keyword evidence="9 13" id="KW-0808">Transferase</keyword>
<evidence type="ECO:0000256" key="9">
    <source>
        <dbReference type="ARBA" id="ARBA00022679"/>
    </source>
</evidence>
<evidence type="ECO:0000256" key="5">
    <source>
        <dbReference type="ARBA" id="ARBA00009786"/>
    </source>
</evidence>
<evidence type="ECO:0000256" key="3">
    <source>
        <dbReference type="ARBA" id="ARBA00004989"/>
    </source>
</evidence>
<dbReference type="SUPFAM" id="SSF52540">
    <property type="entry name" value="P-loop containing nucleoside triphosphate hydrolases"/>
    <property type="match status" value="1"/>
</dbReference>
<evidence type="ECO:0000259" key="15">
    <source>
        <dbReference type="Pfam" id="PF07085"/>
    </source>
</evidence>
<evidence type="ECO:0000256" key="6">
    <source>
        <dbReference type="ARBA" id="ARBA00012707"/>
    </source>
</evidence>
<feature type="domain" description="DRTGG" evidence="15">
    <location>
        <begin position="230"/>
        <end position="340"/>
    </location>
</feature>
<dbReference type="InterPro" id="IPR010766">
    <property type="entry name" value="DRTGG"/>
</dbReference>
<dbReference type="InterPro" id="IPR016475">
    <property type="entry name" value="P-Actrans_bac"/>
</dbReference>
<dbReference type="InterPro" id="IPR042112">
    <property type="entry name" value="P_AcTrfase_dom2"/>
</dbReference>